<dbReference type="Pfam" id="PF00534">
    <property type="entry name" value="Glycos_transf_1"/>
    <property type="match status" value="1"/>
</dbReference>
<dbReference type="SUPFAM" id="SSF53756">
    <property type="entry name" value="UDP-Glycosyltransferase/glycogen phosphorylase"/>
    <property type="match status" value="1"/>
</dbReference>
<dbReference type="RefSeq" id="WP_127083700.1">
    <property type="nucleotide sequence ID" value="NZ_RSCL01000014.1"/>
</dbReference>
<name>A0A3S1C9Y4_9CYAN</name>
<protein>
    <submittedName>
        <fullName evidence="3">Glycosyl transferase family 1</fullName>
    </submittedName>
</protein>
<dbReference type="Proteomes" id="UP000271624">
    <property type="component" value="Unassembled WGS sequence"/>
</dbReference>
<feature type="domain" description="Glycosyl transferase family 1" evidence="1">
    <location>
        <begin position="193"/>
        <end position="356"/>
    </location>
</feature>
<organism evidence="3 4">
    <name type="scientific">Dulcicalothrix desertica PCC 7102</name>
    <dbReference type="NCBI Taxonomy" id="232991"/>
    <lineage>
        <taxon>Bacteria</taxon>
        <taxon>Bacillati</taxon>
        <taxon>Cyanobacteriota</taxon>
        <taxon>Cyanophyceae</taxon>
        <taxon>Nostocales</taxon>
        <taxon>Calotrichaceae</taxon>
        <taxon>Dulcicalothrix</taxon>
    </lineage>
</organism>
<dbReference type="GO" id="GO:0016757">
    <property type="term" value="F:glycosyltransferase activity"/>
    <property type="evidence" value="ECO:0007669"/>
    <property type="project" value="InterPro"/>
</dbReference>
<evidence type="ECO:0000259" key="1">
    <source>
        <dbReference type="Pfam" id="PF00534"/>
    </source>
</evidence>
<dbReference type="PANTHER" id="PTHR12526">
    <property type="entry name" value="GLYCOSYLTRANSFERASE"/>
    <property type="match status" value="1"/>
</dbReference>
<keyword evidence="4" id="KW-1185">Reference proteome</keyword>
<dbReference type="AlphaFoldDB" id="A0A3S1C9Y4"/>
<evidence type="ECO:0000259" key="2">
    <source>
        <dbReference type="Pfam" id="PF13477"/>
    </source>
</evidence>
<evidence type="ECO:0000313" key="4">
    <source>
        <dbReference type="Proteomes" id="UP000271624"/>
    </source>
</evidence>
<dbReference type="InterPro" id="IPR028098">
    <property type="entry name" value="Glyco_trans_4-like_N"/>
</dbReference>
<gene>
    <name evidence="3" type="ORF">DSM106972_054110</name>
</gene>
<dbReference type="OrthoDB" id="516698at2"/>
<reference evidence="3" key="2">
    <citation type="journal article" date="2019" name="Genome Biol. Evol.">
        <title>Day and night: Metabolic profiles and evolutionary relationships of six axenic non-marine cyanobacteria.</title>
        <authorList>
            <person name="Will S.E."/>
            <person name="Henke P."/>
            <person name="Boedeker C."/>
            <person name="Huang S."/>
            <person name="Brinkmann H."/>
            <person name="Rohde M."/>
            <person name="Jarek M."/>
            <person name="Friedl T."/>
            <person name="Seufert S."/>
            <person name="Schumacher M."/>
            <person name="Overmann J."/>
            <person name="Neumann-Schaal M."/>
            <person name="Petersen J."/>
        </authorList>
    </citation>
    <scope>NUCLEOTIDE SEQUENCE [LARGE SCALE GENOMIC DNA]</scope>
    <source>
        <strain evidence="3">PCC 7102</strain>
    </source>
</reference>
<accession>A0A3S1C9Y4</accession>
<dbReference type="Gene3D" id="3.40.50.2000">
    <property type="entry name" value="Glycogen Phosphorylase B"/>
    <property type="match status" value="2"/>
</dbReference>
<evidence type="ECO:0000313" key="3">
    <source>
        <dbReference type="EMBL" id="RUT03103.1"/>
    </source>
</evidence>
<proteinExistence type="predicted"/>
<reference evidence="3" key="1">
    <citation type="submission" date="2018-12" db="EMBL/GenBank/DDBJ databases">
        <authorList>
            <person name="Will S."/>
            <person name="Neumann-Schaal M."/>
            <person name="Henke P."/>
        </authorList>
    </citation>
    <scope>NUCLEOTIDE SEQUENCE</scope>
    <source>
        <strain evidence="3">PCC 7102</strain>
    </source>
</reference>
<comment type="caution">
    <text evidence="3">The sequence shown here is derived from an EMBL/GenBank/DDBJ whole genome shotgun (WGS) entry which is preliminary data.</text>
</comment>
<sequence>MTKLLMVTTVPITLNGFLLPFARYFRNQGWQVDAMSLQTSAMSECVENFDNVWDVDFSRNPLDPQNLIVAPRQIQQVLEKQEYDIVHVHTAVAAFVTRLAFSRLKKQPKPKLIYTVHGFHFFRGNKFTKNAIFLTFEKIAAPWTDYMVVINGEDEEAAKRHRLISPERLYYMPGIGVDLNYYNPDQVSQADIQAVRKEIGLESEDVMILASAEFNPGKRHRDMLRAFAKLGRPNVHLAFAGTGPLFEEMQGLAADLGIKKQVHFLGHRRDMPTLMRASIATLMASEREGLPRSVMESLCLETPVIGADTRGIRDLLADGCGLIVPVGDIEGFAAAMTWVVNNPEAARQTAKRGKERMNNYDVRHIIKLHENLYADVMEKQPVHC</sequence>
<feature type="domain" description="Glycosyltransferase subfamily 4-like N-terminal" evidence="2">
    <location>
        <begin position="15"/>
        <end position="126"/>
    </location>
</feature>
<dbReference type="Pfam" id="PF13477">
    <property type="entry name" value="Glyco_trans_4_2"/>
    <property type="match status" value="1"/>
</dbReference>
<dbReference type="PANTHER" id="PTHR12526:SF630">
    <property type="entry name" value="GLYCOSYLTRANSFERASE"/>
    <property type="match status" value="1"/>
</dbReference>
<keyword evidence="3" id="KW-0808">Transferase</keyword>
<dbReference type="EMBL" id="RSCL01000014">
    <property type="protein sequence ID" value="RUT03103.1"/>
    <property type="molecule type" value="Genomic_DNA"/>
</dbReference>
<dbReference type="InterPro" id="IPR001296">
    <property type="entry name" value="Glyco_trans_1"/>
</dbReference>